<keyword evidence="5" id="KW-0963">Cytoplasm</keyword>
<comment type="function">
    <text evidence="2">Catalyzes the methylthiolation of N6-threonylcarbamoyladenosine (t(6)A), leading to the formation of 2-methylthio-N6-threonylcarbamoyladenosine (ms(2)t(6)A) at position 37 in tRNAs that read codons beginning with adenine.</text>
</comment>
<dbReference type="PANTHER" id="PTHR11918:SF45">
    <property type="entry name" value="THREONYLCARBAMOYLADENOSINE TRNA METHYLTHIOTRANSFERASE"/>
    <property type="match status" value="1"/>
</dbReference>
<name>A0A0J8G1L1_CLOCY</name>
<comment type="cofactor">
    <cofactor evidence="1">
        <name>[4Fe-4S] cluster</name>
        <dbReference type="ChEBI" id="CHEBI:49883"/>
    </cofactor>
</comment>
<dbReference type="InterPro" id="IPR007197">
    <property type="entry name" value="rSAM"/>
</dbReference>
<dbReference type="InterPro" id="IPR023404">
    <property type="entry name" value="rSAM_horseshoe"/>
</dbReference>
<evidence type="ECO:0000256" key="13">
    <source>
        <dbReference type="ARBA" id="ARBA00051661"/>
    </source>
</evidence>
<dbReference type="SUPFAM" id="SSF102114">
    <property type="entry name" value="Radical SAM enzymes"/>
    <property type="match status" value="1"/>
</dbReference>
<dbReference type="SFLD" id="SFLDG01082">
    <property type="entry name" value="B12-binding_domain_containing"/>
    <property type="match status" value="1"/>
</dbReference>
<comment type="similarity">
    <text evidence="14">Belongs to the methylthiotransferase family. MtaB subfamily.</text>
</comment>
<evidence type="ECO:0000256" key="5">
    <source>
        <dbReference type="ARBA" id="ARBA00022490"/>
    </source>
</evidence>
<dbReference type="CDD" id="cd01335">
    <property type="entry name" value="Radical_SAM"/>
    <property type="match status" value="1"/>
</dbReference>
<dbReference type="GO" id="GO:0051539">
    <property type="term" value="F:4 iron, 4 sulfur cluster binding"/>
    <property type="evidence" value="ECO:0007669"/>
    <property type="project" value="UniProtKB-KW"/>
</dbReference>
<keyword evidence="7" id="KW-0949">S-adenosyl-L-methionine</keyword>
<dbReference type="InterPro" id="IPR038135">
    <property type="entry name" value="Methylthiotransferase_N_sf"/>
</dbReference>
<keyword evidence="8" id="KW-0819">tRNA processing</keyword>
<keyword evidence="20" id="KW-1185">Reference proteome</keyword>
<dbReference type="PATRIC" id="fig|1121307.3.peg.1266"/>
<evidence type="ECO:0000256" key="1">
    <source>
        <dbReference type="ARBA" id="ARBA00001966"/>
    </source>
</evidence>
<evidence type="ECO:0000256" key="12">
    <source>
        <dbReference type="ARBA" id="ARBA00031213"/>
    </source>
</evidence>
<evidence type="ECO:0000256" key="2">
    <source>
        <dbReference type="ARBA" id="ARBA00002399"/>
    </source>
</evidence>
<gene>
    <name evidence="19" type="primary">mtaB</name>
    <name evidence="19" type="ORF">CLCY_2c04080</name>
</gene>
<evidence type="ECO:0000256" key="7">
    <source>
        <dbReference type="ARBA" id="ARBA00022691"/>
    </source>
</evidence>
<dbReference type="EC" id="2.8.4.5" evidence="3"/>
<evidence type="ECO:0000256" key="3">
    <source>
        <dbReference type="ARBA" id="ARBA00013273"/>
    </source>
</evidence>
<evidence type="ECO:0000256" key="6">
    <source>
        <dbReference type="ARBA" id="ARBA00022679"/>
    </source>
</evidence>
<evidence type="ECO:0000259" key="18">
    <source>
        <dbReference type="PROSITE" id="PS51918"/>
    </source>
</evidence>
<keyword evidence="11" id="KW-0411">Iron-sulfur</keyword>
<dbReference type="NCBIfam" id="TIGR01579">
    <property type="entry name" value="MiaB-like-C"/>
    <property type="match status" value="1"/>
</dbReference>
<dbReference type="Gene3D" id="3.40.50.12160">
    <property type="entry name" value="Methylthiotransferase, N-terminal domain"/>
    <property type="match status" value="1"/>
</dbReference>
<dbReference type="SFLD" id="SFLDF00295">
    <property type="entry name" value="threonylcarbamoyladenosine_tRN"/>
    <property type="match status" value="1"/>
</dbReference>
<dbReference type="AlphaFoldDB" id="A0A0J8G1L1"/>
<dbReference type="SFLD" id="SFLDS00029">
    <property type="entry name" value="Radical_SAM"/>
    <property type="match status" value="1"/>
</dbReference>
<evidence type="ECO:0000256" key="10">
    <source>
        <dbReference type="ARBA" id="ARBA00023004"/>
    </source>
</evidence>
<dbReference type="Gene3D" id="3.80.30.20">
    <property type="entry name" value="tm_1862 like domain"/>
    <property type="match status" value="1"/>
</dbReference>
<feature type="domain" description="MTTase N-terminal" evidence="17">
    <location>
        <begin position="2"/>
        <end position="114"/>
    </location>
</feature>
<evidence type="ECO:0000256" key="14">
    <source>
        <dbReference type="ARBA" id="ARBA00061574"/>
    </source>
</evidence>
<evidence type="ECO:0000259" key="17">
    <source>
        <dbReference type="PROSITE" id="PS51449"/>
    </source>
</evidence>
<dbReference type="InterPro" id="IPR006467">
    <property type="entry name" value="MiaB-like_bact"/>
</dbReference>
<reference evidence="19 20" key="1">
    <citation type="submission" date="2015-06" db="EMBL/GenBank/DDBJ databases">
        <title>Draft genome sequence of the purine-degrading Clostridium cylindrosporum HC-1 (DSM 605).</title>
        <authorList>
            <person name="Poehlein A."/>
            <person name="Schiel-Bengelsdorf B."/>
            <person name="Bengelsdorf F."/>
            <person name="Daniel R."/>
            <person name="Duerre P."/>
        </authorList>
    </citation>
    <scope>NUCLEOTIDE SEQUENCE [LARGE SCALE GENOMIC DNA]</scope>
    <source>
        <strain evidence="19 20">DSM 605</strain>
    </source>
</reference>
<dbReference type="Pfam" id="PF04055">
    <property type="entry name" value="Radical_SAM"/>
    <property type="match status" value="1"/>
</dbReference>
<dbReference type="InterPro" id="IPR020612">
    <property type="entry name" value="Methylthiotransferase_CS"/>
</dbReference>
<proteinExistence type="inferred from homology"/>
<dbReference type="FunFam" id="3.80.30.20:FF:000001">
    <property type="entry name" value="tRNA-2-methylthio-N(6)-dimethylallyladenosine synthase 2"/>
    <property type="match status" value="1"/>
</dbReference>
<dbReference type="GO" id="GO:0046872">
    <property type="term" value="F:metal ion binding"/>
    <property type="evidence" value="ECO:0007669"/>
    <property type="project" value="UniProtKB-KW"/>
</dbReference>
<evidence type="ECO:0000256" key="11">
    <source>
        <dbReference type="ARBA" id="ARBA00023014"/>
    </source>
</evidence>
<dbReference type="GO" id="GO:0035598">
    <property type="term" value="F:tRNA (N(6)-L-threonylcarbamoyladenosine(37)-C(2))-methylthiotransferase activity"/>
    <property type="evidence" value="ECO:0007669"/>
    <property type="project" value="UniProtKB-EC"/>
</dbReference>
<dbReference type="InterPro" id="IPR005839">
    <property type="entry name" value="Methylthiotransferase"/>
</dbReference>
<evidence type="ECO:0000313" key="20">
    <source>
        <dbReference type="Proteomes" id="UP000036756"/>
    </source>
</evidence>
<evidence type="ECO:0000256" key="15">
    <source>
        <dbReference type="ARBA" id="ARBA00069898"/>
    </source>
</evidence>
<dbReference type="Proteomes" id="UP000036756">
    <property type="component" value="Unassembled WGS sequence"/>
</dbReference>
<evidence type="ECO:0000259" key="16">
    <source>
        <dbReference type="PROSITE" id="PS50926"/>
    </source>
</evidence>
<dbReference type="InterPro" id="IPR058240">
    <property type="entry name" value="rSAM_sf"/>
</dbReference>
<dbReference type="EMBL" id="LFVU01000027">
    <property type="protein sequence ID" value="KMT21646.1"/>
    <property type="molecule type" value="Genomic_DNA"/>
</dbReference>
<accession>A0A0J8G1L1</accession>
<dbReference type="InterPro" id="IPR002792">
    <property type="entry name" value="TRAM_dom"/>
</dbReference>
<comment type="caution">
    <text evidence="19">The sequence shown here is derived from an EMBL/GenBank/DDBJ whole genome shotgun (WGS) entry which is preliminary data.</text>
</comment>
<dbReference type="PROSITE" id="PS51918">
    <property type="entry name" value="RADICAL_SAM"/>
    <property type="match status" value="1"/>
</dbReference>
<dbReference type="InterPro" id="IPR013848">
    <property type="entry name" value="Methylthiotransferase_N"/>
</dbReference>
<feature type="domain" description="TRAM" evidence="16">
    <location>
        <begin position="371"/>
        <end position="430"/>
    </location>
</feature>
<dbReference type="InterPro" id="IPR006638">
    <property type="entry name" value="Elp3/MiaA/NifB-like_rSAM"/>
</dbReference>
<dbReference type="PROSITE" id="PS50926">
    <property type="entry name" value="TRAM"/>
    <property type="match status" value="1"/>
</dbReference>
<evidence type="ECO:0000313" key="19">
    <source>
        <dbReference type="EMBL" id="KMT21646.1"/>
    </source>
</evidence>
<sequence>MKKVALYTLGCRVNVYETEAITESFTKNGYEVVDFEDFADVYVINTCTVTNIGDKKSRKMLRKAKKINPEAIVVAAGCYAQVSPEEIAEIEEVDIVVGTSDKSKIVDFVNEYKLSSEKKNYVNNIMSVREFEEMEIDEYHDKTRAFLKIQDGCDRYCSYCLIPYARGPVRSRDIDSIENQVKGLVENGFKEVILSGIHISSYGKDLGSENLVDVVEILSKIEGLERIRIGSIEPMFFSEGVLERLKAVKSFCPHFHLSLQSGCDETLKRMNRRYTADEYREVVDRIRDTFEDAAITTDIIVGFPGETDEEFEATYKFLSEIKLSKMHIFKYSERKGTKAAMLSGKVDPKKKEERSKILTELDEKCMVEFMEKYLGREMKVLFEEEKEGIFMGYTENYIKIIISSDTRLTGKILSCRLNNISGDGIIGELI</sequence>
<comment type="catalytic activity">
    <reaction evidence="13">
        <text>N(6)-L-threonylcarbamoyladenosine(37) in tRNA + (sulfur carrier)-SH + AH2 + 2 S-adenosyl-L-methionine = 2-methylsulfanyl-N(6)-L-threonylcarbamoyladenosine(37) in tRNA + (sulfur carrier)-H + 5'-deoxyadenosine + L-methionine + A + S-adenosyl-L-homocysteine + 2 H(+)</text>
        <dbReference type="Rhea" id="RHEA:37075"/>
        <dbReference type="Rhea" id="RHEA-COMP:10163"/>
        <dbReference type="Rhea" id="RHEA-COMP:11092"/>
        <dbReference type="Rhea" id="RHEA-COMP:14737"/>
        <dbReference type="Rhea" id="RHEA-COMP:14739"/>
        <dbReference type="ChEBI" id="CHEBI:13193"/>
        <dbReference type="ChEBI" id="CHEBI:15378"/>
        <dbReference type="ChEBI" id="CHEBI:17319"/>
        <dbReference type="ChEBI" id="CHEBI:17499"/>
        <dbReference type="ChEBI" id="CHEBI:29917"/>
        <dbReference type="ChEBI" id="CHEBI:57844"/>
        <dbReference type="ChEBI" id="CHEBI:57856"/>
        <dbReference type="ChEBI" id="CHEBI:59789"/>
        <dbReference type="ChEBI" id="CHEBI:64428"/>
        <dbReference type="ChEBI" id="CHEBI:74418"/>
        <dbReference type="ChEBI" id="CHEBI:74420"/>
        <dbReference type="EC" id="2.8.4.5"/>
    </reaction>
</comment>
<dbReference type="STRING" id="1121307.CLCY_2c04080"/>
<dbReference type="OrthoDB" id="9805215at2"/>
<dbReference type="PROSITE" id="PS01278">
    <property type="entry name" value="MTTASE_RADICAL"/>
    <property type="match status" value="1"/>
</dbReference>
<dbReference type="SFLD" id="SFLDG01061">
    <property type="entry name" value="methylthiotransferase"/>
    <property type="match status" value="1"/>
</dbReference>
<evidence type="ECO:0000256" key="4">
    <source>
        <dbReference type="ARBA" id="ARBA00022485"/>
    </source>
</evidence>
<dbReference type="InterPro" id="IPR034557">
    <property type="entry name" value="ThrcA_tRNA_MEthiotransferase"/>
</dbReference>
<dbReference type="NCBIfam" id="TIGR00089">
    <property type="entry name" value="MiaB/RimO family radical SAM methylthiotransferase"/>
    <property type="match status" value="1"/>
</dbReference>
<evidence type="ECO:0000256" key="9">
    <source>
        <dbReference type="ARBA" id="ARBA00022723"/>
    </source>
</evidence>
<keyword evidence="4" id="KW-0004">4Fe-4S</keyword>
<keyword evidence="9" id="KW-0479">Metal-binding</keyword>
<keyword evidence="6 19" id="KW-0808">Transferase</keyword>
<dbReference type="Pfam" id="PF00919">
    <property type="entry name" value="UPF0004"/>
    <property type="match status" value="1"/>
</dbReference>
<keyword evidence="10" id="KW-0408">Iron</keyword>
<dbReference type="FunFam" id="3.40.50.12160:FF:000004">
    <property type="entry name" value="Threonylcarbamoyladenosine tRNA methylthiotransferase MtaB"/>
    <property type="match status" value="1"/>
</dbReference>
<protein>
    <recommendedName>
        <fullName evidence="15">Threonylcarbamoyladenosine tRNA methylthiotransferase MtaB</fullName>
        <ecNumber evidence="3">2.8.4.5</ecNumber>
    </recommendedName>
    <alternativeName>
        <fullName evidence="12">tRNA-t(6)A37 methylthiotransferase</fullName>
    </alternativeName>
</protein>
<dbReference type="PROSITE" id="PS51449">
    <property type="entry name" value="MTTASE_N"/>
    <property type="match status" value="1"/>
</dbReference>
<feature type="domain" description="Radical SAM core" evidence="18">
    <location>
        <begin position="139"/>
        <end position="368"/>
    </location>
</feature>
<dbReference type="PANTHER" id="PTHR11918">
    <property type="entry name" value="RADICAL SAM PROTEINS"/>
    <property type="match status" value="1"/>
</dbReference>
<dbReference type="SMART" id="SM00729">
    <property type="entry name" value="Elp3"/>
    <property type="match status" value="1"/>
</dbReference>
<organism evidence="19 20">
    <name type="scientific">Clostridium cylindrosporum DSM 605</name>
    <dbReference type="NCBI Taxonomy" id="1121307"/>
    <lineage>
        <taxon>Bacteria</taxon>
        <taxon>Bacillati</taxon>
        <taxon>Bacillota</taxon>
        <taxon>Clostridia</taxon>
        <taxon>Eubacteriales</taxon>
        <taxon>Clostridiaceae</taxon>
        <taxon>Clostridium</taxon>
    </lineage>
</organism>
<evidence type="ECO:0000256" key="8">
    <source>
        <dbReference type="ARBA" id="ARBA00022694"/>
    </source>
</evidence>
<dbReference type="RefSeq" id="WP_048571063.1">
    <property type="nucleotide sequence ID" value="NZ_LFVU01000027.1"/>
</dbReference>